<organism evidence="5 6">
    <name type="scientific">Kribbella solani</name>
    <dbReference type="NCBI Taxonomy" id="236067"/>
    <lineage>
        <taxon>Bacteria</taxon>
        <taxon>Bacillati</taxon>
        <taxon>Actinomycetota</taxon>
        <taxon>Actinomycetes</taxon>
        <taxon>Propionibacteriales</taxon>
        <taxon>Kribbellaceae</taxon>
        <taxon>Kribbella</taxon>
    </lineage>
</organism>
<keyword evidence="6" id="KW-1185">Reference proteome</keyword>
<accession>A0A841DLQ5</accession>
<evidence type="ECO:0000313" key="5">
    <source>
        <dbReference type="EMBL" id="MBB5977367.1"/>
    </source>
</evidence>
<evidence type="ECO:0000259" key="3">
    <source>
        <dbReference type="Pfam" id="PF18413"/>
    </source>
</evidence>
<reference evidence="5 6" key="1">
    <citation type="submission" date="2020-08" db="EMBL/GenBank/DDBJ databases">
        <title>Sequencing the genomes of 1000 actinobacteria strains.</title>
        <authorList>
            <person name="Klenk H.-P."/>
        </authorList>
    </citation>
    <scope>NUCLEOTIDE SEQUENCE [LARGE SCALE GENOMIC DNA]</scope>
    <source>
        <strain evidence="5 6">DSM 17294</strain>
    </source>
</reference>
<feature type="region of interest" description="Disordered" evidence="1">
    <location>
        <begin position="2977"/>
        <end position="2999"/>
    </location>
</feature>
<evidence type="ECO:0000256" key="1">
    <source>
        <dbReference type="SAM" id="MobiDB-lite"/>
    </source>
</evidence>
<dbReference type="InterPro" id="IPR040840">
    <property type="entry name" value="TcA_TcB_BD"/>
</dbReference>
<dbReference type="Pfam" id="PF18413">
    <property type="entry name" value="Neuraminidase"/>
    <property type="match status" value="1"/>
</dbReference>
<name>A0A841DLQ5_9ACTN</name>
<dbReference type="RefSeq" id="WP_184831276.1">
    <property type="nucleotide sequence ID" value="NZ_BAAAVN010000014.1"/>
</dbReference>
<comment type="caution">
    <text evidence="5">The sequence shown here is derived from an EMBL/GenBank/DDBJ whole genome shotgun (WGS) entry which is preliminary data.</text>
</comment>
<evidence type="ECO:0008006" key="7">
    <source>
        <dbReference type="Google" id="ProtNLM"/>
    </source>
</evidence>
<dbReference type="Pfam" id="PF20220">
    <property type="entry name" value="ABC_toxin_N"/>
    <property type="match status" value="1"/>
</dbReference>
<dbReference type="Proteomes" id="UP000558997">
    <property type="component" value="Unassembled WGS sequence"/>
</dbReference>
<feature type="domain" description="Neuraminidase-like" evidence="3">
    <location>
        <begin position="1646"/>
        <end position="1776"/>
    </location>
</feature>
<dbReference type="Pfam" id="PF18276">
    <property type="entry name" value="TcA_TcB_BD"/>
    <property type="match status" value="1"/>
</dbReference>
<sequence length="3061" mass="333122">MRRPDGGAVAGLEVRAGVRRLRSTEELGSATTGADGTYTIVFPPRGSGFDLVVEASVDGRTWSVVRPSATADEVVDLQVPGAPAPEYARAVGAVEPHLDGQQLTALTEPGDYEFLARASGVDPSQVEALAVASRHAAATGLPAEQFYGLLRMDQPSDLAALANVPASELGAALTRAADAAVIESGGNLVQELRAREAAAVTGGAGLVGQLFSKAIPDEAQRSAVVAAYLEHRDDLRAFWSAVGPEPYAARLKLTFELGALTDGDTELVGSLLERCGQVKDLVTADDLPAKVKGRLAAWFPTAYVAHRLAAAQTAQQTTERTTAIDPAAAFLADNPDFDLVGTPVNATSVPGEDARSTLAEIQRTLKIAPRFEAMQALRTQGFTSASAVVAYGPDEFADKLAGDVDVDEARRIHSRAVQVHAAAVNLVTDLRSAGQIDVPWLAPLQPLTDQIPNWEELFGSTDYCACAECRSLYSQAAYLADLLTFLRELGIDYGYPRGGEGFAEAQGDPLSSRRHDLWELKLSCDNTNLQLPYVDLVNELLETAVSPTTAVPAADRQTSGDPGQLRVRPQHVNAGAYATLRTAVYPWGLPFDLWRLQIGTALDQLGVPREALLRATSAPGADSALVVEEVLGLTKVAAQIVSGEALTPARTLPEFWGFPADTTPDSLIEDLLPVRAVLYRSGLNYADLVAVLETRFVNLQITVDPADPCNTAGMRIAQLTTDALDRMHRFVRLQRALGWLPSELDRAIAALGGGTLNRTTLAQLAAVRRLAERLDLPLERVLVLIGRFDGFTYPSVDQLPLYDRLFLDPTVVVTQPGVANPFALNATRTEVAVNGPLLDSTVTAGLLAVLQVTDEELLLLVNGPRSVTPDRTVTLDNLSALVRTVTLAKALGLSVADLLRLMELSGLTLQSVTLQTPAEAELMGGQLMRFPTPPPPVLRDQHESELQAGALPRFSAPPVTSAAAIPVDVALDRLSRLADAVQELSAFGIGDLDTILAGSLTGVPDDGQLELTLTALRAALQDVYQETAQSDDDQGDLTRKNLGLLGWDAAAVDDALATLRGTTVYQEPLATLPTAIPAGLPVRYDPVDLQLICTGPMTDADRQQLEGLSADAAYRAAILALWDAPRDAVASRMKALRPPTYATRLTALPGDLDLPKPMAGRVYYDATTGSLCCRGFLSAADAEILSAASNDPAFKVAVADLRRLQLETPIADGNQFFTRAEADALFATDLGAAGRFRIVQAKLGPVVRKLLTETAVKQHLGTATGLDAATVEALLGTWLPTVPIATFLAPEYVGSDPAVPVIRSGFPAQYVALTQLHRVALLLTRAGIGARDLPLSCGYVSAGWLDLNTLPRADVAGASPLFGPLLRLLALLRLRTAVPTVGAVFAAVGTAGSTVASVLAALSTETGWNLDDVTVLAGLLGLDQVAEFADERNLLALTGAVRVIQRLGVSATRAGAWLAAEPTAQAGEAAWQAAKAKYALPDWPAVGGPLQDKLRELQRSALLSYLVANPIMVDGAPAWSDEIGVHNYFLLDVEMGPCQQTTRLAQAIYSVQLFIERCRLHLEPTADDGSRYAWPRWEWMQEYRLWEANQKIFLYPENYTEPELRAGKSPFFVDVENELLQGEVTNDAVEATFLNYLEQLNGVARLQPCGMYSYYNEKLFETTLYVFARTESTPRQYYFRQFTYDGQELQYGIGEWTPWQHIELDIEGETLVPVVWNERLYIFWLSFVEVAEPQPIKFPPDNGVIPLPDKHWEIKLNWSQYVNGQWQAKKISQQVLSTAIPPYQEVIGPFVYPLTPPEDAKRKDLYVCRPAIDPTSGDLVIWCMLNGTWDYSFTFPISITFTKGVAGGFQLSSRRGTVSVAPLTLRPPGDIPPIVPVPTNTYTQNNEFVERPDGDGKLWLPSQEDPLTMLRRMDRTPGATPFRVLYPHQYFRNWENLAMFFTDATRTYLVEPFKYYQPDPGTERPLPALARALASGRTPIAAAAPPALLTGPPPAVPPGAALQPPVSGTLVVPGPAPASDLGAVVPAASDGWEFLMAKFVRFYHPHVELFIGTLTNFGLEALFDPVLQADPESFLPVRFNFGSEPDSVYAANAGAVAQPYPDEPVAFEDDDAYATYNWELFFHIPLMIAERLSANQRFEEAQQWFHRIFDPTATAGTGPQRYWRTKPFAQKTDPDYQKERIEKILAALGTGDTEAEQAVFNWIDNPFQPDAVARLRTTAYQKAVVMKYLDNLIAWGDQLFRRDTMESINQATQLYLLASELLGRRPEEVTDRAEPAPKSYLELVSTPGQDAVTLAEHLVPMPGGSVHPTITPTTGSGYLNYFRLPRNEKLLGYWDTVADRLFKIRHCQNIDGTERPAALFGPPIDPGLLVRAAAAGVDLSTVLDDINAPLPHYRFSTMLAKAKELAAEVKSFGSTLLTALEKRDAEVLARLRSTQELAVLRAVRDVKQQQVDEAAAALEATVRSKATAEAKQKYYQDKKLTNDKEDAHQRLTMETFGNLEIARTINMIASVISALPDAKLGTPTTIGVTWGSSNIIAGLRGISEAHVAGVGMKQGRAQLSATLGGYDHRFEDWQFQAAQAGLEANQLEQQIQTGIIKLQIAQHELANQDLQISNAKATDELLHAKFTNQELYDWMAGQISTTYFQAYQLAYDVAKRAERSYRHELGVDDSNFVKFGYWDSLHKGLLAGEKLATDLGRMDAAYCEANAREFELSKRISIAQLDPDALQSLKQTGRCFVSLPEALFDLDTPGHFRRRIKSLSITVPCVAGPYTGVNLTATLLRSSIRVDPRTGDYPRKQNDPRFRDAAGSVESIVTSAGQEDAGLFETNLRDERYLPFEGAGVISEWELSLPDKFRQFDYESITDVVLHLRYTARQGGSGLGADAVGQLTDALDRWVHAGGGQGMFRGFSVRREFADQWSRFLQPAGSSDPQVTLTLSKDRFPYLFRDHRLTVDKPTVVLVLSRAAVGVYRTATALQVQASTPSGPDGATLSPGPDGQPQGRLTKVNAEITETAADWVLSIPRTVIAQLPESLRTTDNLLQPGVVEDLLLVCHYTVAEIGTDG</sequence>
<proteinExistence type="predicted"/>
<evidence type="ECO:0000313" key="6">
    <source>
        <dbReference type="Proteomes" id="UP000558997"/>
    </source>
</evidence>
<dbReference type="InterPro" id="IPR041079">
    <property type="entry name" value="Neuraminidase-like"/>
</dbReference>
<dbReference type="InterPro" id="IPR046839">
    <property type="entry name" value="ABC_toxin_N"/>
</dbReference>
<feature type="domain" description="Tc toxin complex TcA C-terminal TcB-binding" evidence="2">
    <location>
        <begin position="2589"/>
        <end position="2872"/>
    </location>
</feature>
<evidence type="ECO:0000259" key="4">
    <source>
        <dbReference type="Pfam" id="PF20220"/>
    </source>
</evidence>
<evidence type="ECO:0000259" key="2">
    <source>
        <dbReference type="Pfam" id="PF18276"/>
    </source>
</evidence>
<gene>
    <name evidence="5" type="ORF">HDA44_000708</name>
</gene>
<feature type="domain" description="ABC toxin N-terminal" evidence="4">
    <location>
        <begin position="1492"/>
        <end position="1616"/>
    </location>
</feature>
<dbReference type="EMBL" id="JACHNF010000001">
    <property type="protein sequence ID" value="MBB5977367.1"/>
    <property type="molecule type" value="Genomic_DNA"/>
</dbReference>
<protein>
    <recommendedName>
        <fullName evidence="7">Virulence plasmid A protein</fullName>
    </recommendedName>
</protein>